<protein>
    <recommendedName>
        <fullName evidence="3">Sigma 54 modulation/S30EA ribosomal protein C-terminal domain-containing protein</fullName>
    </recommendedName>
</protein>
<feature type="region of interest" description="Disordered" evidence="2">
    <location>
        <begin position="143"/>
        <end position="178"/>
    </location>
</feature>
<feature type="compositionally biased region" description="Acidic residues" evidence="2">
    <location>
        <begin position="168"/>
        <end position="177"/>
    </location>
</feature>
<accession>A0A7S2ZYQ7</accession>
<keyword evidence="1" id="KW-0810">Translation regulation</keyword>
<dbReference type="EMBL" id="HBHW01029266">
    <property type="protein sequence ID" value="CAE0054644.1"/>
    <property type="molecule type" value="Transcribed_RNA"/>
</dbReference>
<dbReference type="InterPro" id="IPR034694">
    <property type="entry name" value="HPF_long/plastid"/>
</dbReference>
<dbReference type="AlphaFoldDB" id="A0A7S2ZYQ7"/>
<dbReference type="InterPro" id="IPR038416">
    <property type="entry name" value="Ribosom_S30AE_C_sf"/>
</dbReference>
<sequence length="275" mass="31088">MGFAFVGLGSTFVGGRGDARAVSPLRRVRAQPVRQTARTNMTAVSPESATKINVTGNNIDLTDSLRNYVQEKIGKSIQKYLQFITKVDVHLSVAHNPSIKHAQAAEVVVFAVGTVMRAEVKMENAYSSIDLVADKISRKLRKYKERKERSKDRSKEKTSEIARRIAESEEELEEEVSEDVKTPDLREIVKVKEFQMPAQTVEDAVGKMSSMFTMLDYKYMYMQTYSASMDVPGQALCLEYIDHDFYVFRDSETNEINVLYKRNHGGLGLIKPEKA</sequence>
<evidence type="ECO:0000313" key="4">
    <source>
        <dbReference type="EMBL" id="CAE0054644.1"/>
    </source>
</evidence>
<feature type="compositionally biased region" description="Basic and acidic residues" evidence="2">
    <location>
        <begin position="145"/>
        <end position="167"/>
    </location>
</feature>
<evidence type="ECO:0000256" key="2">
    <source>
        <dbReference type="SAM" id="MobiDB-lite"/>
    </source>
</evidence>
<dbReference type="SUPFAM" id="SSF69754">
    <property type="entry name" value="Ribosome binding protein Y (YfiA homologue)"/>
    <property type="match status" value="1"/>
</dbReference>
<dbReference type="GO" id="GO:0022627">
    <property type="term" value="C:cytosolic small ribosomal subunit"/>
    <property type="evidence" value="ECO:0007669"/>
    <property type="project" value="TreeGrafter"/>
</dbReference>
<dbReference type="InterPro" id="IPR032528">
    <property type="entry name" value="Ribosom_S30AE_C"/>
</dbReference>
<name>A0A7S2ZYQ7_9RHOD</name>
<dbReference type="GO" id="GO:0045900">
    <property type="term" value="P:negative regulation of translational elongation"/>
    <property type="evidence" value="ECO:0007669"/>
    <property type="project" value="TreeGrafter"/>
</dbReference>
<organism evidence="4">
    <name type="scientific">Rhodosorus marinus</name>
    <dbReference type="NCBI Taxonomy" id="101924"/>
    <lineage>
        <taxon>Eukaryota</taxon>
        <taxon>Rhodophyta</taxon>
        <taxon>Stylonematophyceae</taxon>
        <taxon>Stylonematales</taxon>
        <taxon>Stylonemataceae</taxon>
        <taxon>Rhodosorus</taxon>
    </lineage>
</organism>
<dbReference type="GO" id="GO:0043024">
    <property type="term" value="F:ribosomal small subunit binding"/>
    <property type="evidence" value="ECO:0007669"/>
    <property type="project" value="TreeGrafter"/>
</dbReference>
<dbReference type="Pfam" id="PF02482">
    <property type="entry name" value="Ribosomal_S30AE"/>
    <property type="match status" value="1"/>
</dbReference>
<dbReference type="Gene3D" id="3.30.160.100">
    <property type="entry name" value="Ribosome hibernation promotion factor-like"/>
    <property type="match status" value="1"/>
</dbReference>
<dbReference type="Gene3D" id="3.30.505.50">
    <property type="entry name" value="Sigma 54 modulation/S30EA ribosomal protein, C-terminal domain"/>
    <property type="match status" value="1"/>
</dbReference>
<proteinExistence type="inferred from homology"/>
<dbReference type="NCBIfam" id="TIGR00741">
    <property type="entry name" value="yfiA"/>
    <property type="match status" value="1"/>
</dbReference>
<evidence type="ECO:0000259" key="3">
    <source>
        <dbReference type="Pfam" id="PF16321"/>
    </source>
</evidence>
<dbReference type="InterPro" id="IPR003489">
    <property type="entry name" value="RHF/RaiA"/>
</dbReference>
<dbReference type="PANTHER" id="PTHR33231">
    <property type="entry name" value="30S RIBOSOMAL PROTEIN"/>
    <property type="match status" value="1"/>
</dbReference>
<dbReference type="InterPro" id="IPR050574">
    <property type="entry name" value="HPF/YfiA_ribosome-assoc"/>
</dbReference>
<dbReference type="Pfam" id="PF16321">
    <property type="entry name" value="Ribosom_S30AE_C"/>
    <property type="match status" value="1"/>
</dbReference>
<feature type="domain" description="Sigma 54 modulation/S30EA ribosomal protein C-terminal" evidence="3">
    <location>
        <begin position="229"/>
        <end position="269"/>
    </location>
</feature>
<dbReference type="PANTHER" id="PTHR33231:SF1">
    <property type="entry name" value="30S RIBOSOMAL PROTEIN"/>
    <property type="match status" value="1"/>
</dbReference>
<reference evidence="4" key="1">
    <citation type="submission" date="2021-01" db="EMBL/GenBank/DDBJ databases">
        <authorList>
            <person name="Corre E."/>
            <person name="Pelletier E."/>
            <person name="Niang G."/>
            <person name="Scheremetjew M."/>
            <person name="Finn R."/>
            <person name="Kale V."/>
            <person name="Holt S."/>
            <person name="Cochrane G."/>
            <person name="Meng A."/>
            <person name="Brown T."/>
            <person name="Cohen L."/>
        </authorList>
    </citation>
    <scope>NUCLEOTIDE SEQUENCE</scope>
    <source>
        <strain evidence="4">CCMP 769</strain>
    </source>
</reference>
<evidence type="ECO:0000256" key="1">
    <source>
        <dbReference type="ARBA" id="ARBA00022845"/>
    </source>
</evidence>
<gene>
    <name evidence="4" type="ORF">RMAR00112_LOCUS22673</name>
</gene>
<dbReference type="InterPro" id="IPR036567">
    <property type="entry name" value="RHF-like"/>
</dbReference>
<dbReference type="CDD" id="cd00552">
    <property type="entry name" value="RaiA"/>
    <property type="match status" value="1"/>
</dbReference>
<dbReference type="HAMAP" id="MF_00839">
    <property type="entry name" value="HPF"/>
    <property type="match status" value="1"/>
</dbReference>